<dbReference type="InterPro" id="IPR050413">
    <property type="entry name" value="TCR_beta_variable"/>
</dbReference>
<reference evidence="4" key="1">
    <citation type="submission" date="2025-08" db="UniProtKB">
        <authorList>
            <consortium name="Ensembl"/>
        </authorList>
    </citation>
    <scope>IDENTIFICATION</scope>
</reference>
<dbReference type="AlphaFoldDB" id="A0A673K8J3"/>
<dbReference type="InterPro" id="IPR013783">
    <property type="entry name" value="Ig-like_fold"/>
</dbReference>
<dbReference type="GO" id="GO:0005886">
    <property type="term" value="C:plasma membrane"/>
    <property type="evidence" value="ECO:0007669"/>
    <property type="project" value="TreeGrafter"/>
</dbReference>
<dbReference type="PANTHER" id="PTHR23268:SF102">
    <property type="entry name" value="IMMUNOGLOBULIN V-SET DOMAIN-CONTAINING PROTEIN"/>
    <property type="match status" value="1"/>
</dbReference>
<dbReference type="InterPro" id="IPR036179">
    <property type="entry name" value="Ig-like_dom_sf"/>
</dbReference>
<dbReference type="InterPro" id="IPR013106">
    <property type="entry name" value="Ig_V-set"/>
</dbReference>
<evidence type="ECO:0000256" key="1">
    <source>
        <dbReference type="ARBA" id="ARBA00022729"/>
    </source>
</evidence>
<evidence type="ECO:0000256" key="2">
    <source>
        <dbReference type="ARBA" id="ARBA00022859"/>
    </source>
</evidence>
<protein>
    <recommendedName>
        <fullName evidence="3">Immunoglobulin V-set domain-containing protein</fullName>
    </recommendedName>
</protein>
<dbReference type="CDD" id="cd00099">
    <property type="entry name" value="IgV"/>
    <property type="match status" value="1"/>
</dbReference>
<dbReference type="SUPFAM" id="SSF48726">
    <property type="entry name" value="Immunoglobulin"/>
    <property type="match status" value="1"/>
</dbReference>
<evidence type="ECO:0000313" key="4">
    <source>
        <dbReference type="Ensembl" id="ENSSRHP00000059275.1"/>
    </source>
</evidence>
<proteinExistence type="predicted"/>
<feature type="domain" description="Immunoglobulin V-set" evidence="3">
    <location>
        <begin position="14"/>
        <end position="103"/>
    </location>
</feature>
<dbReference type="Proteomes" id="UP000472270">
    <property type="component" value="Unassembled WGS sequence"/>
</dbReference>
<keyword evidence="1" id="KW-0732">Signal</keyword>
<dbReference type="GO" id="GO:0007166">
    <property type="term" value="P:cell surface receptor signaling pathway"/>
    <property type="evidence" value="ECO:0007669"/>
    <property type="project" value="TreeGrafter"/>
</dbReference>
<accession>A0A673K8J3</accession>
<organism evidence="4 5">
    <name type="scientific">Sinocyclocheilus rhinocerous</name>
    <dbReference type="NCBI Taxonomy" id="307959"/>
    <lineage>
        <taxon>Eukaryota</taxon>
        <taxon>Metazoa</taxon>
        <taxon>Chordata</taxon>
        <taxon>Craniata</taxon>
        <taxon>Vertebrata</taxon>
        <taxon>Euteleostomi</taxon>
        <taxon>Actinopterygii</taxon>
        <taxon>Neopterygii</taxon>
        <taxon>Teleostei</taxon>
        <taxon>Ostariophysi</taxon>
        <taxon>Cypriniformes</taxon>
        <taxon>Cyprinidae</taxon>
        <taxon>Cyprininae</taxon>
        <taxon>Sinocyclocheilus</taxon>
    </lineage>
</organism>
<keyword evidence="5" id="KW-1185">Reference proteome</keyword>
<evidence type="ECO:0000259" key="3">
    <source>
        <dbReference type="Pfam" id="PF07686"/>
    </source>
</evidence>
<sequence>RGSRLCILGQSVVQTPSDLLKKENEFAEIKCTNNVQNYDVIQLYKQSQSIMDLQFMGYLNIKQEIKETKYNDKIKLDGDGRNNVTLTINTLTLNDSAVYFLTAHLLPLCTWTSGSVIIMHASSLAINKQGNLKGYYIEVSFVINN</sequence>
<name>A0A673K8J3_9TELE</name>
<evidence type="ECO:0000313" key="5">
    <source>
        <dbReference type="Proteomes" id="UP000472270"/>
    </source>
</evidence>
<dbReference type="Pfam" id="PF07686">
    <property type="entry name" value="V-set"/>
    <property type="match status" value="1"/>
</dbReference>
<reference evidence="4" key="2">
    <citation type="submission" date="2025-09" db="UniProtKB">
        <authorList>
            <consortium name="Ensembl"/>
        </authorList>
    </citation>
    <scope>IDENTIFICATION</scope>
</reference>
<dbReference type="GO" id="GO:0002376">
    <property type="term" value="P:immune system process"/>
    <property type="evidence" value="ECO:0007669"/>
    <property type="project" value="UniProtKB-KW"/>
</dbReference>
<keyword evidence="2" id="KW-0391">Immunity</keyword>
<dbReference type="Ensembl" id="ENSSRHT00000060929.1">
    <property type="protein sequence ID" value="ENSSRHP00000059275.1"/>
    <property type="gene ID" value="ENSSRHG00000029710.1"/>
</dbReference>
<dbReference type="PANTHER" id="PTHR23268">
    <property type="entry name" value="T-CELL RECEPTOR BETA CHAIN"/>
    <property type="match status" value="1"/>
</dbReference>
<dbReference type="Gene3D" id="2.60.40.10">
    <property type="entry name" value="Immunoglobulins"/>
    <property type="match status" value="1"/>
</dbReference>